<comment type="caution">
    <text evidence="5">The sequence shown here is derived from an EMBL/GenBank/DDBJ whole genome shotgun (WGS) entry which is preliminary data.</text>
</comment>
<sequence>MARTRTKYVELTDDDYYDAYDSDYYLEEEDEVERRPVVPIVKAKAKACVKEKSSPVKQQAKLDHDRAVKSQGNNEEPSSPSIENYSCVVLGHVDSGKSTLMGHLFVSLGLISESVIRKFKKESEVIGKGSFAYAWVFDDCEDERERGITINISAKSMMIEDKLVTFLDAPGHSEFIPNSFSVSMFSDNTIIVIDSSGFEAGFLRGQTIEHIIYSLLADTTNIIIAINKLDLFNWDEQVYSSIVKKISDYIEYELSDINSNSNIIFLPISAYCGVNILNDAKNTIPKEVSSWYQGPSLFEILSSIGTNKKRSKTRPIECQCHTDPKNFAAFSACILDIISTSSSEFKGSLYIEYGTLKVGQSYLIPPFTESVKCKAISVHNKTCTSCTGPIYISLATFSCSTNPGIGNIIVSTSSSKISGRLSSGTPISSLITNIYPIQISKRLKIRCLKLLNEVSLSSKNIIWNVPGHSFMLYYHFEASPAILLNVKDDIFYFETDCDIVSYNKCQCDDPTNLGKVSVRYFGITVMIGEMLFH</sequence>
<feature type="domain" description="Tr-type G" evidence="4">
    <location>
        <begin position="82"/>
        <end position="296"/>
    </location>
</feature>
<dbReference type="GO" id="GO:0003924">
    <property type="term" value="F:GTPase activity"/>
    <property type="evidence" value="ECO:0007669"/>
    <property type="project" value="InterPro"/>
</dbReference>
<proteinExistence type="predicted"/>
<reference evidence="5" key="1">
    <citation type="submission" date="2022-10" db="EMBL/GenBank/DDBJ databases">
        <title>Adaptive evolution leads to modifications in subtelomeric GC content in a zoonotic Cryptosporidium species.</title>
        <authorList>
            <person name="Li J."/>
            <person name="Feng Y."/>
            <person name="Xiao L."/>
        </authorList>
    </citation>
    <scope>NUCLEOTIDE SEQUENCE</scope>
    <source>
        <strain evidence="5">33844</strain>
    </source>
</reference>
<dbReference type="OrthoDB" id="342024at2759"/>
<dbReference type="Pfam" id="PF00009">
    <property type="entry name" value="GTP_EFTU"/>
    <property type="match status" value="1"/>
</dbReference>
<keyword evidence="2" id="KW-0342">GTP-binding</keyword>
<dbReference type="InterPro" id="IPR000795">
    <property type="entry name" value="T_Tr_GTP-bd_dom"/>
</dbReference>
<dbReference type="Gene3D" id="3.40.50.300">
    <property type="entry name" value="P-loop containing nucleotide triphosphate hydrolases"/>
    <property type="match status" value="1"/>
</dbReference>
<protein>
    <submittedName>
        <fullName evidence="5">HBS1 eRFS GTPase</fullName>
    </submittedName>
</protein>
<feature type="compositionally biased region" description="Basic and acidic residues" evidence="3">
    <location>
        <begin position="52"/>
        <end position="68"/>
    </location>
</feature>
<dbReference type="EMBL" id="JAPCXC010000005">
    <property type="protein sequence ID" value="KAJ1612737.1"/>
    <property type="molecule type" value="Genomic_DNA"/>
</dbReference>
<name>A0A9D5DIS2_9CRYT</name>
<keyword evidence="1" id="KW-0547">Nucleotide-binding</keyword>
<dbReference type="Proteomes" id="UP001067231">
    <property type="component" value="Unassembled WGS sequence"/>
</dbReference>
<evidence type="ECO:0000259" key="4">
    <source>
        <dbReference type="PROSITE" id="PS51722"/>
    </source>
</evidence>
<dbReference type="PANTHER" id="PTHR23115">
    <property type="entry name" value="TRANSLATION FACTOR"/>
    <property type="match status" value="1"/>
</dbReference>
<feature type="region of interest" description="Disordered" evidence="3">
    <location>
        <begin position="52"/>
        <end position="80"/>
    </location>
</feature>
<feature type="compositionally biased region" description="Polar residues" evidence="3">
    <location>
        <begin position="70"/>
        <end position="80"/>
    </location>
</feature>
<organism evidence="5">
    <name type="scientific">Cryptosporidium canis</name>
    <dbReference type="NCBI Taxonomy" id="195482"/>
    <lineage>
        <taxon>Eukaryota</taxon>
        <taxon>Sar</taxon>
        <taxon>Alveolata</taxon>
        <taxon>Apicomplexa</taxon>
        <taxon>Conoidasida</taxon>
        <taxon>Coccidia</taxon>
        <taxon>Eucoccidiorida</taxon>
        <taxon>Eimeriorina</taxon>
        <taxon>Cryptosporidiidae</taxon>
        <taxon>Cryptosporidium</taxon>
    </lineage>
</organism>
<evidence type="ECO:0000256" key="1">
    <source>
        <dbReference type="ARBA" id="ARBA00022741"/>
    </source>
</evidence>
<dbReference type="GO" id="GO:0005525">
    <property type="term" value="F:GTP binding"/>
    <property type="evidence" value="ECO:0007669"/>
    <property type="project" value="UniProtKB-KW"/>
</dbReference>
<dbReference type="InterPro" id="IPR027417">
    <property type="entry name" value="P-loop_NTPase"/>
</dbReference>
<accession>A0A9D5DIS2</accession>
<evidence type="ECO:0000256" key="3">
    <source>
        <dbReference type="SAM" id="MobiDB-lite"/>
    </source>
</evidence>
<evidence type="ECO:0000256" key="2">
    <source>
        <dbReference type="ARBA" id="ARBA00023134"/>
    </source>
</evidence>
<evidence type="ECO:0000313" key="5">
    <source>
        <dbReference type="EMBL" id="KAJ1612737.1"/>
    </source>
</evidence>
<dbReference type="AlphaFoldDB" id="A0A9D5DIS2"/>
<dbReference type="SUPFAM" id="SSF52540">
    <property type="entry name" value="P-loop containing nucleoside triphosphate hydrolases"/>
    <property type="match status" value="1"/>
</dbReference>
<dbReference type="PRINTS" id="PR00315">
    <property type="entry name" value="ELONGATNFCT"/>
</dbReference>
<gene>
    <name evidence="5" type="ORF">OJ253_464</name>
</gene>
<dbReference type="InterPro" id="IPR050100">
    <property type="entry name" value="TRAFAC_GTPase_members"/>
</dbReference>
<dbReference type="PROSITE" id="PS51722">
    <property type="entry name" value="G_TR_2"/>
    <property type="match status" value="1"/>
</dbReference>